<dbReference type="InterPro" id="IPR016040">
    <property type="entry name" value="NAD(P)-bd_dom"/>
</dbReference>
<accession>A0A382PJ41</accession>
<dbReference type="EMBL" id="UINC01107471">
    <property type="protein sequence ID" value="SVC72867.1"/>
    <property type="molecule type" value="Genomic_DNA"/>
</dbReference>
<dbReference type="PANTHER" id="PTHR43000">
    <property type="entry name" value="DTDP-D-GLUCOSE 4,6-DEHYDRATASE-RELATED"/>
    <property type="match status" value="1"/>
</dbReference>
<evidence type="ECO:0000259" key="1">
    <source>
        <dbReference type="Pfam" id="PF16363"/>
    </source>
</evidence>
<dbReference type="SUPFAM" id="SSF51735">
    <property type="entry name" value="NAD(P)-binding Rossmann-fold domains"/>
    <property type="match status" value="1"/>
</dbReference>
<dbReference type="AlphaFoldDB" id="A0A382PJ41"/>
<gene>
    <name evidence="2" type="ORF">METZ01_LOCUS325721</name>
</gene>
<dbReference type="Gene3D" id="3.40.50.720">
    <property type="entry name" value="NAD(P)-binding Rossmann-like Domain"/>
    <property type="match status" value="1"/>
</dbReference>
<dbReference type="InterPro" id="IPR036291">
    <property type="entry name" value="NAD(P)-bd_dom_sf"/>
</dbReference>
<feature type="non-terminal residue" evidence="2">
    <location>
        <position position="125"/>
    </location>
</feature>
<dbReference type="Pfam" id="PF16363">
    <property type="entry name" value="GDP_Man_Dehyd"/>
    <property type="match status" value="1"/>
</dbReference>
<name>A0A382PJ41_9ZZZZ</name>
<evidence type="ECO:0000313" key="2">
    <source>
        <dbReference type="EMBL" id="SVC72867.1"/>
    </source>
</evidence>
<reference evidence="2" key="1">
    <citation type="submission" date="2018-05" db="EMBL/GenBank/DDBJ databases">
        <authorList>
            <person name="Lanie J.A."/>
            <person name="Ng W.-L."/>
            <person name="Kazmierczak K.M."/>
            <person name="Andrzejewski T.M."/>
            <person name="Davidsen T.M."/>
            <person name="Wayne K.J."/>
            <person name="Tettelin H."/>
            <person name="Glass J.I."/>
            <person name="Rusch D."/>
            <person name="Podicherti R."/>
            <person name="Tsui H.-C.T."/>
            <person name="Winkler M.E."/>
        </authorList>
    </citation>
    <scope>NUCLEOTIDE SEQUENCE</scope>
</reference>
<feature type="domain" description="NAD(P)-binding" evidence="1">
    <location>
        <begin position="5"/>
        <end position="119"/>
    </location>
</feature>
<protein>
    <recommendedName>
        <fullName evidence="1">NAD(P)-binding domain-containing protein</fullName>
    </recommendedName>
</protein>
<sequence length="125" mass="14475">MKKILITGGAGFIGSALVNKLMIKKQYKILNIDKLTYSNMIKFQPHLKKDSINYKFKKIDISSNKLKQIIDNFKPDTIFNLAAESHVDNSIINSKIFIQSNILGTYNLLESVKKFWKKNDFFKKN</sequence>
<organism evidence="2">
    <name type="scientific">marine metagenome</name>
    <dbReference type="NCBI Taxonomy" id="408172"/>
    <lineage>
        <taxon>unclassified sequences</taxon>
        <taxon>metagenomes</taxon>
        <taxon>ecological metagenomes</taxon>
    </lineage>
</organism>
<proteinExistence type="predicted"/>